<dbReference type="RefSeq" id="WP_071544886.1">
    <property type="nucleotide sequence ID" value="NZ_LKAQ01000004.1"/>
</dbReference>
<comment type="caution">
    <text evidence="6">The sequence shown here is derived from an EMBL/GenBank/DDBJ whole genome shotgun (WGS) entry which is preliminary data.</text>
</comment>
<dbReference type="SUPFAM" id="SSF53850">
    <property type="entry name" value="Periplasmic binding protein-like II"/>
    <property type="match status" value="1"/>
</dbReference>
<dbReference type="SUPFAM" id="SSF46785">
    <property type="entry name" value="Winged helix' DNA-binding domain"/>
    <property type="match status" value="1"/>
</dbReference>
<comment type="similarity">
    <text evidence="1">Belongs to the LysR transcriptional regulatory family.</text>
</comment>
<accession>A0A1J5MU23</accession>
<dbReference type="PANTHER" id="PTHR30579:SF7">
    <property type="entry name" value="HTH-TYPE TRANSCRIPTIONAL REGULATOR LRHA-RELATED"/>
    <property type="match status" value="1"/>
</dbReference>
<dbReference type="Proteomes" id="UP000181901">
    <property type="component" value="Unassembled WGS sequence"/>
</dbReference>
<dbReference type="Gene3D" id="3.40.190.10">
    <property type="entry name" value="Periplasmic binding protein-like II"/>
    <property type="match status" value="2"/>
</dbReference>
<dbReference type="InterPro" id="IPR050176">
    <property type="entry name" value="LTTR"/>
</dbReference>
<dbReference type="GO" id="GO:0003700">
    <property type="term" value="F:DNA-binding transcription factor activity"/>
    <property type="evidence" value="ECO:0007669"/>
    <property type="project" value="InterPro"/>
</dbReference>
<dbReference type="Pfam" id="PF03466">
    <property type="entry name" value="LysR_substrate"/>
    <property type="match status" value="1"/>
</dbReference>
<evidence type="ECO:0000256" key="1">
    <source>
        <dbReference type="ARBA" id="ARBA00009437"/>
    </source>
</evidence>
<dbReference type="InterPro" id="IPR036390">
    <property type="entry name" value="WH_DNA-bd_sf"/>
</dbReference>
<dbReference type="InterPro" id="IPR000847">
    <property type="entry name" value="LysR_HTH_N"/>
</dbReference>
<evidence type="ECO:0000256" key="3">
    <source>
        <dbReference type="ARBA" id="ARBA00023125"/>
    </source>
</evidence>
<proteinExistence type="inferred from homology"/>
<dbReference type="Gene3D" id="1.10.10.10">
    <property type="entry name" value="Winged helix-like DNA-binding domain superfamily/Winged helix DNA-binding domain"/>
    <property type="match status" value="1"/>
</dbReference>
<keyword evidence="2" id="KW-0805">Transcription regulation</keyword>
<dbReference type="EMBL" id="LKAQ01000004">
    <property type="protein sequence ID" value="OIQ49364.1"/>
    <property type="molecule type" value="Genomic_DNA"/>
</dbReference>
<dbReference type="OrthoDB" id="464481at2"/>
<dbReference type="InterPro" id="IPR036388">
    <property type="entry name" value="WH-like_DNA-bd_sf"/>
</dbReference>
<name>A0A1J5MU23_9BACT</name>
<keyword evidence="4" id="KW-0804">Transcription</keyword>
<dbReference type="Pfam" id="PF00126">
    <property type="entry name" value="HTH_1"/>
    <property type="match status" value="1"/>
</dbReference>
<keyword evidence="3" id="KW-0238">DNA-binding</keyword>
<evidence type="ECO:0000256" key="4">
    <source>
        <dbReference type="ARBA" id="ARBA00023163"/>
    </source>
</evidence>
<dbReference type="InterPro" id="IPR005119">
    <property type="entry name" value="LysR_subst-bd"/>
</dbReference>
<evidence type="ECO:0000256" key="2">
    <source>
        <dbReference type="ARBA" id="ARBA00023015"/>
    </source>
</evidence>
<keyword evidence="7" id="KW-1185">Reference proteome</keyword>
<dbReference type="PANTHER" id="PTHR30579">
    <property type="entry name" value="TRANSCRIPTIONAL REGULATOR"/>
    <property type="match status" value="1"/>
</dbReference>
<gene>
    <name evidence="6" type="primary">catM</name>
    <name evidence="6" type="ORF">BerOc1_01289</name>
</gene>
<organism evidence="6 7">
    <name type="scientific">Pseudodesulfovibrio hydrargyri</name>
    <dbReference type="NCBI Taxonomy" id="2125990"/>
    <lineage>
        <taxon>Bacteria</taxon>
        <taxon>Pseudomonadati</taxon>
        <taxon>Thermodesulfobacteriota</taxon>
        <taxon>Desulfovibrionia</taxon>
        <taxon>Desulfovibrionales</taxon>
        <taxon>Desulfovibrionaceae</taxon>
    </lineage>
</organism>
<dbReference type="PRINTS" id="PR00039">
    <property type="entry name" value="HTHLYSR"/>
</dbReference>
<dbReference type="PROSITE" id="PS50931">
    <property type="entry name" value="HTH_LYSR"/>
    <property type="match status" value="1"/>
</dbReference>
<evidence type="ECO:0000259" key="5">
    <source>
        <dbReference type="PROSITE" id="PS50931"/>
    </source>
</evidence>
<reference evidence="6 7" key="1">
    <citation type="submission" date="2015-09" db="EMBL/GenBank/DDBJ databases">
        <title>Genome of Desulfovibrio dechloracetivorans BerOc1, a mercury methylating strain isolated from highly hydrocarbons and metals contaminated coastal sediments.</title>
        <authorList>
            <person name="Goni Urriza M."/>
            <person name="Gassie C."/>
            <person name="Bouchez O."/>
            <person name="Klopp C."/>
            <person name="Ranchou-Peyruse A."/>
            <person name="Remy G."/>
        </authorList>
    </citation>
    <scope>NUCLEOTIDE SEQUENCE [LARGE SCALE GENOMIC DNA]</scope>
    <source>
        <strain evidence="6 7">BerOc1</strain>
    </source>
</reference>
<dbReference type="FunFam" id="1.10.10.10:FF:000001">
    <property type="entry name" value="LysR family transcriptional regulator"/>
    <property type="match status" value="1"/>
</dbReference>
<evidence type="ECO:0000313" key="7">
    <source>
        <dbReference type="Proteomes" id="UP000181901"/>
    </source>
</evidence>
<sequence>MQLPTEYLRTFLAVAATRSFTKAGEQVNRSQSAVSVQIRRLEDEVGRPLFVRSGKTARLTPDGKLLITHARDIVQRHDAAVLALSDARPEGVVRFGSPEHYTTGLLPRLLAGFAQDNPGVFVEVHCRTSDVVKKGLDEGKLDIGLCTDDYEGGQVICRDRLVWAARPGFDLNRVLPLAVEEGCLFHEWAQRALADAGRAYRIVYVSRGLSGVLDAARAGLAITPAIGRTLPHDLAAYDVQHGLPALPPSSVVLHVGGKAASEHVARFREHLVTAFHEEDESSR</sequence>
<protein>
    <submittedName>
        <fullName evidence="6">HTH-type transcriptional regulator CatM</fullName>
    </submittedName>
</protein>
<feature type="domain" description="HTH lysR-type" evidence="5">
    <location>
        <begin position="3"/>
        <end position="60"/>
    </location>
</feature>
<dbReference type="AlphaFoldDB" id="A0A1J5MU23"/>
<evidence type="ECO:0000313" key="6">
    <source>
        <dbReference type="EMBL" id="OIQ49364.1"/>
    </source>
</evidence>
<dbReference type="GO" id="GO:0003677">
    <property type="term" value="F:DNA binding"/>
    <property type="evidence" value="ECO:0007669"/>
    <property type="project" value="UniProtKB-KW"/>
</dbReference>